<comment type="subcellular location">
    <subcellularLocation>
        <location evidence="1 7">Endoplasmic reticulum membrane</location>
        <topology evidence="1 7">Multi-pass membrane protein</topology>
    </subcellularLocation>
</comment>
<gene>
    <name evidence="10" type="ORF">STAS_06257</name>
</gene>
<dbReference type="InterPro" id="IPR036962">
    <property type="entry name" value="Glyco_hydro_3_N_sf"/>
</dbReference>
<sequence length="421" mass="47505">MVVRAVANDLLPLELHDHIFSGIRRLLSNQLTMVIDEFDGLDPPRHLPGRQGSPSSPPPLRLLQPAHRGFCYFRRQGIDRITSPPHSNYTYSVLADVHAGIDMFMLPFNFTEFINDLTYLVKDNFISMDRIDDVVERILLVKFKLGLFENPLVDLSLVIEVGSQPTMADYREEEQKKEEPLIEKIADKIRGHSSSSSSSSSSDSEDEKPSPLKAKVSRLFGREKPVHRLLGGGKPADVCLWRNKKISAGLLCGATAIWVLFHILEYHLLSFVCHGLMLVLTVLFLWSNASAFINKSRPRIPEVSIPEKPLLEFASTLRIEINHAFAALRDIASGRDVKKFLSVIAGLWVLSIVGSCCDFLTLLYTSTVLLFTVPILYEKYEVQVDSYAEKAVAELKKQYTIFDDKVLSKIPRGPLKDKKRE</sequence>
<dbReference type="InterPro" id="IPR003388">
    <property type="entry name" value="Reticulon"/>
</dbReference>
<evidence type="ECO:0000259" key="9">
    <source>
        <dbReference type="PROSITE" id="PS50845"/>
    </source>
</evidence>
<keyword evidence="5 7" id="KW-1133">Transmembrane helix</keyword>
<dbReference type="PROSITE" id="PS50845">
    <property type="entry name" value="RETICULON"/>
    <property type="match status" value="1"/>
</dbReference>
<evidence type="ECO:0000256" key="4">
    <source>
        <dbReference type="ARBA" id="ARBA00022824"/>
    </source>
</evidence>
<dbReference type="Pfam" id="PF02453">
    <property type="entry name" value="Reticulon"/>
    <property type="match status" value="1"/>
</dbReference>
<evidence type="ECO:0000256" key="7">
    <source>
        <dbReference type="RuleBase" id="RU363132"/>
    </source>
</evidence>
<dbReference type="SUPFAM" id="SSF51445">
    <property type="entry name" value="(Trans)glycosidases"/>
    <property type="match status" value="1"/>
</dbReference>
<comment type="caution">
    <text evidence="10">The sequence shown here is derived from an EMBL/GenBank/DDBJ whole genome shotgun (WGS) entry which is preliminary data.</text>
</comment>
<dbReference type="GO" id="GO:0005789">
    <property type="term" value="C:endoplasmic reticulum membrane"/>
    <property type="evidence" value="ECO:0007669"/>
    <property type="project" value="UniProtKB-SubCell"/>
</dbReference>
<accession>A0A5A7PBL7</accession>
<feature type="region of interest" description="Disordered" evidence="8">
    <location>
        <begin position="189"/>
        <end position="211"/>
    </location>
</feature>
<dbReference type="OrthoDB" id="567788at2759"/>
<dbReference type="Gene3D" id="3.20.20.300">
    <property type="entry name" value="Glycoside hydrolase, family 3, N-terminal domain"/>
    <property type="match status" value="1"/>
</dbReference>
<dbReference type="AlphaFoldDB" id="A0A5A7PBL7"/>
<dbReference type="GO" id="GO:0005975">
    <property type="term" value="P:carbohydrate metabolic process"/>
    <property type="evidence" value="ECO:0007669"/>
    <property type="project" value="InterPro"/>
</dbReference>
<evidence type="ECO:0000313" key="11">
    <source>
        <dbReference type="Proteomes" id="UP000325081"/>
    </source>
</evidence>
<dbReference type="Proteomes" id="UP000325081">
    <property type="component" value="Unassembled WGS sequence"/>
</dbReference>
<reference evidence="11" key="1">
    <citation type="journal article" date="2019" name="Curr. Biol.">
        <title>Genome Sequence of Striga asiatica Provides Insight into the Evolution of Plant Parasitism.</title>
        <authorList>
            <person name="Yoshida S."/>
            <person name="Kim S."/>
            <person name="Wafula E.K."/>
            <person name="Tanskanen J."/>
            <person name="Kim Y.M."/>
            <person name="Honaas L."/>
            <person name="Yang Z."/>
            <person name="Spallek T."/>
            <person name="Conn C.E."/>
            <person name="Ichihashi Y."/>
            <person name="Cheong K."/>
            <person name="Cui S."/>
            <person name="Der J.P."/>
            <person name="Gundlach H."/>
            <person name="Jiao Y."/>
            <person name="Hori C."/>
            <person name="Ishida J.K."/>
            <person name="Kasahara H."/>
            <person name="Kiba T."/>
            <person name="Kim M.S."/>
            <person name="Koo N."/>
            <person name="Laohavisit A."/>
            <person name="Lee Y.H."/>
            <person name="Lumba S."/>
            <person name="McCourt P."/>
            <person name="Mortimer J.C."/>
            <person name="Mutuku J.M."/>
            <person name="Nomura T."/>
            <person name="Sasaki-Sekimoto Y."/>
            <person name="Seto Y."/>
            <person name="Wang Y."/>
            <person name="Wakatake T."/>
            <person name="Sakakibara H."/>
            <person name="Demura T."/>
            <person name="Yamaguchi S."/>
            <person name="Yoneyama K."/>
            <person name="Manabe R.I."/>
            <person name="Nelson D.C."/>
            <person name="Schulman A.H."/>
            <person name="Timko M.P."/>
            <person name="dePamphilis C.W."/>
            <person name="Choi D."/>
            <person name="Shirasu K."/>
        </authorList>
    </citation>
    <scope>NUCLEOTIDE SEQUENCE [LARGE SCALE GENOMIC DNA]</scope>
    <source>
        <strain evidence="11">cv. UVA1</strain>
    </source>
</reference>
<dbReference type="GO" id="GO:0009617">
    <property type="term" value="P:response to bacterium"/>
    <property type="evidence" value="ECO:0007669"/>
    <property type="project" value="InterPro"/>
</dbReference>
<dbReference type="EMBL" id="BKCP01004339">
    <property type="protein sequence ID" value="GER30323.1"/>
    <property type="molecule type" value="Genomic_DNA"/>
</dbReference>
<feature type="transmembrane region" description="Helical" evidence="7">
    <location>
        <begin position="340"/>
        <end position="364"/>
    </location>
</feature>
<keyword evidence="11" id="KW-1185">Reference proteome</keyword>
<dbReference type="InterPro" id="IPR017853">
    <property type="entry name" value="GH"/>
</dbReference>
<keyword evidence="6 7" id="KW-0472">Membrane</keyword>
<protein>
    <recommendedName>
        <fullName evidence="7">Reticulon-like protein</fullName>
    </recommendedName>
</protein>
<evidence type="ECO:0000256" key="2">
    <source>
        <dbReference type="ARBA" id="ARBA00022692"/>
    </source>
</evidence>
<proteinExistence type="predicted"/>
<feature type="compositionally biased region" description="Low complexity" evidence="8">
    <location>
        <begin position="193"/>
        <end position="202"/>
    </location>
</feature>
<name>A0A5A7PBL7_STRAF</name>
<keyword evidence="3" id="KW-0378">Hydrolase</keyword>
<keyword evidence="4 7" id="KW-0256">Endoplasmic reticulum</keyword>
<dbReference type="GO" id="GO:0004553">
    <property type="term" value="F:hydrolase activity, hydrolyzing O-glycosyl compounds"/>
    <property type="evidence" value="ECO:0007669"/>
    <property type="project" value="InterPro"/>
</dbReference>
<dbReference type="PANTHER" id="PTHR10994:SF193">
    <property type="entry name" value="RETICULON-LIKE PROTEIN"/>
    <property type="match status" value="1"/>
</dbReference>
<evidence type="ECO:0000256" key="1">
    <source>
        <dbReference type="ARBA" id="ARBA00004477"/>
    </source>
</evidence>
<dbReference type="InterPro" id="IPR045064">
    <property type="entry name" value="Reticulon-like"/>
</dbReference>
<evidence type="ECO:0000256" key="8">
    <source>
        <dbReference type="SAM" id="MobiDB-lite"/>
    </source>
</evidence>
<evidence type="ECO:0000256" key="5">
    <source>
        <dbReference type="ARBA" id="ARBA00022989"/>
    </source>
</evidence>
<feature type="domain" description="Reticulon" evidence="9">
    <location>
        <begin position="235"/>
        <end position="421"/>
    </location>
</feature>
<evidence type="ECO:0000256" key="3">
    <source>
        <dbReference type="ARBA" id="ARBA00022801"/>
    </source>
</evidence>
<keyword evidence="2 7" id="KW-0812">Transmembrane</keyword>
<feature type="transmembrane region" description="Helical" evidence="7">
    <location>
        <begin position="269"/>
        <end position="289"/>
    </location>
</feature>
<organism evidence="10 11">
    <name type="scientific">Striga asiatica</name>
    <name type="common">Asiatic witchweed</name>
    <name type="synonym">Buchnera asiatica</name>
    <dbReference type="NCBI Taxonomy" id="4170"/>
    <lineage>
        <taxon>Eukaryota</taxon>
        <taxon>Viridiplantae</taxon>
        <taxon>Streptophyta</taxon>
        <taxon>Embryophyta</taxon>
        <taxon>Tracheophyta</taxon>
        <taxon>Spermatophyta</taxon>
        <taxon>Magnoliopsida</taxon>
        <taxon>eudicotyledons</taxon>
        <taxon>Gunneridae</taxon>
        <taxon>Pentapetalae</taxon>
        <taxon>asterids</taxon>
        <taxon>lamiids</taxon>
        <taxon>Lamiales</taxon>
        <taxon>Orobanchaceae</taxon>
        <taxon>Buchnereae</taxon>
        <taxon>Striga</taxon>
    </lineage>
</organism>
<dbReference type="PANTHER" id="PTHR10994">
    <property type="entry name" value="RETICULON"/>
    <property type="match status" value="1"/>
</dbReference>
<feature type="transmembrane region" description="Helical" evidence="7">
    <location>
        <begin position="246"/>
        <end position="263"/>
    </location>
</feature>
<evidence type="ECO:0000313" key="10">
    <source>
        <dbReference type="EMBL" id="GER30323.1"/>
    </source>
</evidence>
<evidence type="ECO:0000256" key="6">
    <source>
        <dbReference type="ARBA" id="ARBA00023136"/>
    </source>
</evidence>